<protein>
    <recommendedName>
        <fullName evidence="6">proteasome endopeptidase complex</fullName>
        <ecNumber evidence="6">3.4.25.1</ecNumber>
    </recommendedName>
</protein>
<evidence type="ECO:0000256" key="1">
    <source>
        <dbReference type="ARBA" id="ARBA00001198"/>
    </source>
</evidence>
<keyword evidence="7" id="KW-0963">Cytoplasm</keyword>
<dbReference type="InterPro" id="IPR004843">
    <property type="entry name" value="Calcineurin-like_PHP"/>
</dbReference>
<evidence type="ECO:0000259" key="17">
    <source>
        <dbReference type="Pfam" id="PF00149"/>
    </source>
</evidence>
<dbReference type="InterPro" id="IPR023333">
    <property type="entry name" value="Proteasome_suB-type"/>
</dbReference>
<dbReference type="PANTHER" id="PTHR13315:SF0">
    <property type="entry name" value="METALLOPHOSPHOESTERASE 1"/>
    <property type="match status" value="1"/>
</dbReference>
<keyword evidence="19" id="KW-1185">Reference proteome</keyword>
<dbReference type="InterPro" id="IPR016050">
    <property type="entry name" value="Proteasome_bsu_CS"/>
</dbReference>
<keyword evidence="8" id="KW-0645">Protease</keyword>
<evidence type="ECO:0000256" key="10">
    <source>
        <dbReference type="ARBA" id="ARBA00022698"/>
    </source>
</evidence>
<sequence length="663" mass="75126">MALADLAGYPAHRESARPGIVDFVERPVGHLDEFNLHWTRNVENAVKPVTNGVKCGPVQIDFNHGTTTLAFKFSGGAIIATDSRASSGSYIASATTDKILIINKYLLGTMAGGAADCAYWERVLSKQCRLFELRNKERMSVAAASKLLANMLYEYKGAGLSIGTTIVGWDKKGAGIYYVDDDGQRFTGDLFSVGSGSTYAYGVLDTMYKYDMKNEEAYELARRAIYHATHRDAASGGFINRMLRRLLCSGCFLFLTTFVCEYVLYYWTIHRCSWPALPHGTQMEYPLPYNFSRVLVLADPHLVGPVRGHRLDRIRRDWQIRQAFQTALTLLQPKLVFILGDIFDEGSWIGDADFRSHLERYHYIFQHDRSKIIVKNVVGNHDIGFHYAIYPYVDNRFRRKMTPSRNSSSVRLWSHAGVHYVMANSMAFEGDECYLCSEAERNVHAIAYRLQCMPVNRSPTAVARCPLEEDYSQPKSFVDLDSDTSRPDSYTRPILLQHFPLYRDTESSCSSQPADAMPHTGRLKKYRPRWDCLSLEASQKLLEQLRPRLVLSGHSHYACQLEHRLPGEPDTVVPEITVASFSWRNLPNPSFLLPHREEKNKDGWGRELVLAYYNHSEVCASNPTLYLDCSCLGNLAVSQPPCFLRVAWQLGIGRILQPNDCSN</sequence>
<evidence type="ECO:0000313" key="19">
    <source>
        <dbReference type="Proteomes" id="UP000286415"/>
    </source>
</evidence>
<organism evidence="18 19">
    <name type="scientific">Clonorchis sinensis</name>
    <name type="common">Chinese liver fluke</name>
    <dbReference type="NCBI Taxonomy" id="79923"/>
    <lineage>
        <taxon>Eukaryota</taxon>
        <taxon>Metazoa</taxon>
        <taxon>Spiralia</taxon>
        <taxon>Lophotrochozoa</taxon>
        <taxon>Platyhelminthes</taxon>
        <taxon>Trematoda</taxon>
        <taxon>Digenea</taxon>
        <taxon>Opisthorchiida</taxon>
        <taxon>Opisthorchiata</taxon>
        <taxon>Opisthorchiidae</taxon>
        <taxon>Clonorchis</taxon>
    </lineage>
</organism>
<comment type="catalytic activity">
    <reaction evidence="1">
        <text>Cleavage of peptide bonds with very broad specificity.</text>
        <dbReference type="EC" id="3.4.25.1"/>
    </reaction>
</comment>
<name>A0A3R7CZM8_CLOSI</name>
<comment type="similarity">
    <text evidence="5">Belongs to the metallophosphoesterase superfamily. MPPE1 family.</text>
</comment>
<dbReference type="AlphaFoldDB" id="A0A3R7CZM8"/>
<dbReference type="FunCoup" id="A0A3R7CZM8">
    <property type="interactions" value="582"/>
</dbReference>
<dbReference type="GO" id="GO:0051603">
    <property type="term" value="P:proteolysis involved in protein catabolic process"/>
    <property type="evidence" value="ECO:0007669"/>
    <property type="project" value="InterPro"/>
</dbReference>
<comment type="caution">
    <text evidence="18">The sequence shown here is derived from an EMBL/GenBank/DDBJ whole genome shotgun (WGS) entry which is preliminary data.</text>
</comment>
<evidence type="ECO:0000256" key="3">
    <source>
        <dbReference type="ARBA" id="ARBA00004123"/>
    </source>
</evidence>
<evidence type="ECO:0000256" key="4">
    <source>
        <dbReference type="ARBA" id="ARBA00004141"/>
    </source>
</evidence>
<comment type="cofactor">
    <cofactor evidence="2">
        <name>Mn(2+)</name>
        <dbReference type="ChEBI" id="CHEBI:29035"/>
    </cofactor>
</comment>
<evidence type="ECO:0000256" key="16">
    <source>
        <dbReference type="ARBA" id="ARBA00023211"/>
    </source>
</evidence>
<evidence type="ECO:0000256" key="2">
    <source>
        <dbReference type="ARBA" id="ARBA00001936"/>
    </source>
</evidence>
<dbReference type="Pfam" id="PF00149">
    <property type="entry name" value="Metallophos"/>
    <property type="match status" value="1"/>
</dbReference>
<evidence type="ECO:0000256" key="7">
    <source>
        <dbReference type="ARBA" id="ARBA00022490"/>
    </source>
</evidence>
<dbReference type="GO" id="GO:0004298">
    <property type="term" value="F:threonine-type endopeptidase activity"/>
    <property type="evidence" value="ECO:0007669"/>
    <property type="project" value="UniProtKB-KW"/>
</dbReference>
<dbReference type="CDD" id="cd03761">
    <property type="entry name" value="proteasome_beta_type_5"/>
    <property type="match status" value="1"/>
</dbReference>
<keyword evidence="15" id="KW-0472">Membrane</keyword>
<keyword evidence="9" id="KW-0812">Transmembrane</keyword>
<evidence type="ECO:0000256" key="6">
    <source>
        <dbReference type="ARBA" id="ARBA00012039"/>
    </source>
</evidence>
<dbReference type="EMBL" id="NIRI02000056">
    <property type="protein sequence ID" value="KAG5442557.1"/>
    <property type="molecule type" value="Genomic_DNA"/>
</dbReference>
<dbReference type="InterPro" id="IPR033308">
    <property type="entry name" value="PGAP5/Cdc1/Ted1"/>
</dbReference>
<dbReference type="Proteomes" id="UP000286415">
    <property type="component" value="Unassembled WGS sequence"/>
</dbReference>
<dbReference type="PROSITE" id="PS00854">
    <property type="entry name" value="PROTEASOME_BETA_1"/>
    <property type="match status" value="1"/>
</dbReference>
<feature type="domain" description="Calcineurin-like phosphoesterase" evidence="17">
    <location>
        <begin position="293"/>
        <end position="557"/>
    </location>
</feature>
<evidence type="ECO:0000256" key="11">
    <source>
        <dbReference type="ARBA" id="ARBA00022723"/>
    </source>
</evidence>
<dbReference type="SUPFAM" id="SSF56235">
    <property type="entry name" value="N-terminal nucleophile aminohydrolases (Ntn hydrolases)"/>
    <property type="match status" value="1"/>
</dbReference>
<reference evidence="18 19" key="1">
    <citation type="journal article" date="2018" name="Biotechnol. Adv.">
        <title>Improved genomic resources and new bioinformatic workflow for the carcinogenic parasite Clonorchis sinensis: Biotechnological implications.</title>
        <authorList>
            <person name="Wang D."/>
            <person name="Korhonen P.K."/>
            <person name="Gasser R.B."/>
            <person name="Young N.D."/>
        </authorList>
    </citation>
    <scope>NUCLEOTIDE SEQUENCE [LARGE SCALE GENOMIC DNA]</scope>
    <source>
        <strain evidence="18">Cs-k2</strain>
    </source>
</reference>
<dbReference type="Gene3D" id="3.60.20.10">
    <property type="entry name" value="Glutamine Phosphoribosylpyrophosphate, subunit 1, domain 1"/>
    <property type="match status" value="1"/>
</dbReference>
<evidence type="ECO:0000256" key="14">
    <source>
        <dbReference type="ARBA" id="ARBA00022989"/>
    </source>
</evidence>
<reference evidence="18 19" key="2">
    <citation type="journal article" date="2021" name="Genomics">
        <title>High-quality reference genome for Clonorchis sinensis.</title>
        <authorList>
            <person name="Young N.D."/>
            <person name="Stroehlein A.J."/>
            <person name="Kinkar L."/>
            <person name="Wang T."/>
            <person name="Sohn W.M."/>
            <person name="Chang B.C.H."/>
            <person name="Kaur P."/>
            <person name="Weisz D."/>
            <person name="Dudchenko O."/>
            <person name="Aiden E.L."/>
            <person name="Korhonen P.K."/>
            <person name="Gasser R.B."/>
        </authorList>
    </citation>
    <scope>NUCLEOTIDE SEQUENCE [LARGE SCALE GENOMIC DNA]</scope>
    <source>
        <strain evidence="18">Cs-k2</strain>
    </source>
</reference>
<dbReference type="Pfam" id="PF00227">
    <property type="entry name" value="Proteasome"/>
    <property type="match status" value="1"/>
</dbReference>
<dbReference type="InterPro" id="IPR029052">
    <property type="entry name" value="Metallo-depent_PP-like"/>
</dbReference>
<evidence type="ECO:0000256" key="9">
    <source>
        <dbReference type="ARBA" id="ARBA00022692"/>
    </source>
</evidence>
<accession>A0A3R7CZM8</accession>
<comment type="subcellular location">
    <subcellularLocation>
        <location evidence="4">Membrane</location>
        <topology evidence="4">Multi-pass membrane protein</topology>
    </subcellularLocation>
    <subcellularLocation>
        <location evidence="3">Nucleus</location>
    </subcellularLocation>
</comment>
<proteinExistence type="inferred from homology"/>
<dbReference type="SUPFAM" id="SSF56300">
    <property type="entry name" value="Metallo-dependent phosphatases"/>
    <property type="match status" value="1"/>
</dbReference>
<dbReference type="GO" id="GO:0046872">
    <property type="term" value="F:metal ion binding"/>
    <property type="evidence" value="ECO:0007669"/>
    <property type="project" value="UniProtKB-KW"/>
</dbReference>
<dbReference type="PANTHER" id="PTHR13315">
    <property type="entry name" value="METALLO PHOSPHOESTERASE RELATED"/>
    <property type="match status" value="1"/>
</dbReference>
<dbReference type="InParanoid" id="A0A3R7CZM8"/>
<keyword evidence="10" id="KW-0888">Threonine protease</keyword>
<keyword evidence="16" id="KW-0464">Manganese</keyword>
<dbReference type="InterPro" id="IPR029055">
    <property type="entry name" value="Ntn_hydrolases_N"/>
</dbReference>
<dbReference type="EC" id="3.4.25.1" evidence="6"/>
<keyword evidence="14" id="KW-1133">Transmembrane helix</keyword>
<dbReference type="PRINTS" id="PR00141">
    <property type="entry name" value="PROTEASOME"/>
</dbReference>
<dbReference type="GO" id="GO:0005634">
    <property type="term" value="C:nucleus"/>
    <property type="evidence" value="ECO:0007669"/>
    <property type="project" value="UniProtKB-SubCell"/>
</dbReference>
<evidence type="ECO:0000256" key="8">
    <source>
        <dbReference type="ARBA" id="ARBA00022670"/>
    </source>
</evidence>
<keyword evidence="13" id="KW-0647">Proteasome</keyword>
<evidence type="ECO:0000256" key="5">
    <source>
        <dbReference type="ARBA" id="ARBA00008895"/>
    </source>
</evidence>
<evidence type="ECO:0000256" key="15">
    <source>
        <dbReference type="ARBA" id="ARBA00023136"/>
    </source>
</evidence>
<evidence type="ECO:0000256" key="13">
    <source>
        <dbReference type="ARBA" id="ARBA00022942"/>
    </source>
</evidence>
<dbReference type="GO" id="GO:0005839">
    <property type="term" value="C:proteasome core complex"/>
    <property type="evidence" value="ECO:0007669"/>
    <property type="project" value="InterPro"/>
</dbReference>
<dbReference type="InterPro" id="IPR001353">
    <property type="entry name" value="Proteasome_sua/b"/>
</dbReference>
<gene>
    <name evidence="18" type="ORF">CSKR_108761</name>
</gene>
<keyword evidence="12" id="KW-0378">Hydrolase</keyword>
<dbReference type="OrthoDB" id="37597at2759"/>
<dbReference type="GO" id="GO:0016020">
    <property type="term" value="C:membrane"/>
    <property type="evidence" value="ECO:0007669"/>
    <property type="project" value="UniProtKB-SubCell"/>
</dbReference>
<dbReference type="STRING" id="79923.A0A3R7CZM8"/>
<evidence type="ECO:0000256" key="12">
    <source>
        <dbReference type="ARBA" id="ARBA00022801"/>
    </source>
</evidence>
<dbReference type="GO" id="GO:0006506">
    <property type="term" value="P:GPI anchor biosynthetic process"/>
    <property type="evidence" value="ECO:0007669"/>
    <property type="project" value="InterPro"/>
</dbReference>
<dbReference type="PROSITE" id="PS51476">
    <property type="entry name" value="PROTEASOME_BETA_2"/>
    <property type="match status" value="1"/>
</dbReference>
<dbReference type="Gene3D" id="3.60.21.10">
    <property type="match status" value="1"/>
</dbReference>
<evidence type="ECO:0000313" key="18">
    <source>
        <dbReference type="EMBL" id="KAG5442557.1"/>
    </source>
</evidence>
<dbReference type="InterPro" id="IPR000243">
    <property type="entry name" value="Pept_T1A_subB"/>
</dbReference>
<keyword evidence="11" id="KW-0479">Metal-binding</keyword>